<comment type="caution">
    <text evidence="2">The sequence shown here is derived from an EMBL/GenBank/DDBJ whole genome shotgun (WGS) entry which is preliminary data.</text>
</comment>
<gene>
    <name evidence="2" type="ORF">G3574_05565</name>
</gene>
<feature type="region of interest" description="Disordered" evidence="1">
    <location>
        <begin position="1"/>
        <end position="63"/>
    </location>
</feature>
<dbReference type="EMBL" id="JAAIVB010000012">
    <property type="protein sequence ID" value="NEX60538.1"/>
    <property type="molecule type" value="Genomic_DNA"/>
</dbReference>
<protein>
    <submittedName>
        <fullName evidence="2">Uncharacterized protein</fullName>
    </submittedName>
</protein>
<dbReference type="AlphaFoldDB" id="A0A6B3SIX5"/>
<name>A0A6B3SIX5_9BURK</name>
<reference evidence="2 3" key="1">
    <citation type="submission" date="2020-02" db="EMBL/GenBank/DDBJ databases">
        <authorList>
            <person name="Kim M.K."/>
        </authorList>
    </citation>
    <scope>NUCLEOTIDE SEQUENCE [LARGE SCALE GENOMIC DNA]</scope>
    <source>
        <strain evidence="2 3">17J57-3</strain>
    </source>
</reference>
<feature type="compositionally biased region" description="Basic and acidic residues" evidence="1">
    <location>
        <begin position="25"/>
        <end position="41"/>
    </location>
</feature>
<evidence type="ECO:0000313" key="3">
    <source>
        <dbReference type="Proteomes" id="UP000482155"/>
    </source>
</evidence>
<accession>A0A6B3SIX5</accession>
<proteinExistence type="predicted"/>
<dbReference type="RefSeq" id="WP_163961005.1">
    <property type="nucleotide sequence ID" value="NZ_JAAIVB010000012.1"/>
</dbReference>
<sequence length="63" mass="7111">MPIQPKPADQLHDHHANRNPSPSDSRLENLAKRIDPPGREVTDDDLKDPGRMTPDSTRTDNRS</sequence>
<evidence type="ECO:0000313" key="2">
    <source>
        <dbReference type="EMBL" id="NEX60538.1"/>
    </source>
</evidence>
<keyword evidence="3" id="KW-1185">Reference proteome</keyword>
<evidence type="ECO:0000256" key="1">
    <source>
        <dbReference type="SAM" id="MobiDB-lite"/>
    </source>
</evidence>
<organism evidence="2 3">
    <name type="scientific">Noviherbaspirillum galbum</name>
    <dbReference type="NCBI Taxonomy" id="2709383"/>
    <lineage>
        <taxon>Bacteria</taxon>
        <taxon>Pseudomonadati</taxon>
        <taxon>Pseudomonadota</taxon>
        <taxon>Betaproteobacteria</taxon>
        <taxon>Burkholderiales</taxon>
        <taxon>Oxalobacteraceae</taxon>
        <taxon>Noviherbaspirillum</taxon>
    </lineage>
</organism>
<dbReference type="Proteomes" id="UP000482155">
    <property type="component" value="Unassembled WGS sequence"/>
</dbReference>